<accession>A0A2P2LJV7</accession>
<evidence type="ECO:0000313" key="1">
    <source>
        <dbReference type="EMBL" id="MBX18248.1"/>
    </source>
</evidence>
<name>A0A2P2LJV7_RHIMU</name>
<dbReference type="EMBL" id="GGEC01037758">
    <property type="protein sequence ID" value="MBX18242.1"/>
    <property type="molecule type" value="Transcribed_RNA"/>
</dbReference>
<dbReference type="EMBL" id="GGEC01037764">
    <property type="protein sequence ID" value="MBX18248.1"/>
    <property type="molecule type" value="Transcribed_RNA"/>
</dbReference>
<dbReference type="EMBL" id="GGEC01037761">
    <property type="protein sequence ID" value="MBX18245.1"/>
    <property type="molecule type" value="Transcribed_RNA"/>
</dbReference>
<sequence>MLITVIDRVHIPLFIRCRLNDLCFSSRSLSSFTILSNLGHLKFLVPAGFEQKYIAVGSPAFIDLTGSNIFTKAVPSPTEGLSQHDRTLDQLLSFSCTLPSQLQCSSSAFYMHCTKSSD</sequence>
<dbReference type="AlphaFoldDB" id="A0A2P2LJV7"/>
<proteinExistence type="predicted"/>
<protein>
    <submittedName>
        <fullName evidence="1">Uncharacterized protein</fullName>
    </submittedName>
</protein>
<reference evidence="1" key="1">
    <citation type="submission" date="2018-02" db="EMBL/GenBank/DDBJ databases">
        <title>Rhizophora mucronata_Transcriptome.</title>
        <authorList>
            <person name="Meera S.P."/>
            <person name="Sreeshan A."/>
            <person name="Augustine A."/>
        </authorList>
    </citation>
    <scope>NUCLEOTIDE SEQUENCE</scope>
    <source>
        <tissue evidence="1">Leaf</tissue>
    </source>
</reference>
<organism evidence="1">
    <name type="scientific">Rhizophora mucronata</name>
    <name type="common">Asiatic mangrove</name>
    <dbReference type="NCBI Taxonomy" id="61149"/>
    <lineage>
        <taxon>Eukaryota</taxon>
        <taxon>Viridiplantae</taxon>
        <taxon>Streptophyta</taxon>
        <taxon>Embryophyta</taxon>
        <taxon>Tracheophyta</taxon>
        <taxon>Spermatophyta</taxon>
        <taxon>Magnoliopsida</taxon>
        <taxon>eudicotyledons</taxon>
        <taxon>Gunneridae</taxon>
        <taxon>Pentapetalae</taxon>
        <taxon>rosids</taxon>
        <taxon>fabids</taxon>
        <taxon>Malpighiales</taxon>
        <taxon>Rhizophoraceae</taxon>
        <taxon>Rhizophora</taxon>
    </lineage>
</organism>